<dbReference type="EMBL" id="LZPO01087518">
    <property type="protein sequence ID" value="OBS66092.1"/>
    <property type="molecule type" value="Genomic_DNA"/>
</dbReference>
<dbReference type="GO" id="GO:0005737">
    <property type="term" value="C:cytoplasm"/>
    <property type="evidence" value="ECO:0007669"/>
    <property type="project" value="TreeGrafter"/>
</dbReference>
<evidence type="ECO:0000313" key="2">
    <source>
        <dbReference type="EMBL" id="OBS66092.1"/>
    </source>
</evidence>
<sequence length="500" mass="53957">MCWSSNNNFLVTASSSGDKIVVSSCKCKPVPLLELAEGPVRHMKYSLFRKSLLGSVSDNGVVTLWDVNSQSSYHSFDSTHKAPASGICFSPVNELLLVKTLVADTPLTAVDFMPDGATLAIGSSRGKIYQYDLRMLKSPVKTISAHKTSVQCIAFQYSTSLTKASLNKGCSNKATSVNKRSVAVSSGSGAAQNSGTVREAATPSIATVLPQPVTTAVGKGANAAQEKAGLPGSINTDIVSKETDGGKSQDFSSFDDTGKSSLGDIFSPLRDGLDFLPQLNSVFPPRKNPITSGTLVLHPSPLNVFMESPGKEENESHDLTAEAKKTSLGKQEPKDSLKQFTKLISSGAEPGILNTPPSSNQTRNLEKYEKPEKEIEAQLIHEPSVSGSSTPIPKIAPSVTAGVASSLSEKIVDTLGNSRPNAPLTSVQIRFIQNMIQETLDDFREACHRDIVNLQVEMIKQFHLQLNEMHSLLERYSVNEGLVAEIERLREENKRLRAHF</sequence>
<reference evidence="2 3" key="1">
    <citation type="submission" date="2016-06" db="EMBL/GenBank/DDBJ databases">
        <title>The Draft Genome Sequence and Annotation of the Desert Woodrat Neotoma lepida.</title>
        <authorList>
            <person name="Campbell M."/>
            <person name="Oakeson K.F."/>
            <person name="Yandell M."/>
            <person name="Halpert J.R."/>
            <person name="Dearing D."/>
        </authorList>
    </citation>
    <scope>NUCLEOTIDE SEQUENCE [LARGE SCALE GENOMIC DNA]</scope>
    <source>
        <strain evidence="2">417</strain>
        <tissue evidence="2">Liver</tissue>
    </source>
</reference>
<dbReference type="PANTHER" id="PTHR44414:SF1">
    <property type="entry name" value="PROTEIN NEDD1"/>
    <property type="match status" value="1"/>
</dbReference>
<evidence type="ECO:0000256" key="1">
    <source>
        <dbReference type="SAM" id="MobiDB-lite"/>
    </source>
</evidence>
<feature type="region of interest" description="Disordered" evidence="1">
    <location>
        <begin position="309"/>
        <end position="336"/>
    </location>
</feature>
<dbReference type="Gene3D" id="2.130.10.10">
    <property type="entry name" value="YVTN repeat-like/Quinoprotein amine dehydrogenase"/>
    <property type="match status" value="2"/>
</dbReference>
<dbReference type="STRING" id="56216.A0A1A6GL80"/>
<dbReference type="GO" id="GO:0005813">
    <property type="term" value="C:centrosome"/>
    <property type="evidence" value="ECO:0007669"/>
    <property type="project" value="TreeGrafter"/>
</dbReference>
<dbReference type="GO" id="GO:0036064">
    <property type="term" value="C:ciliary basal body"/>
    <property type="evidence" value="ECO:0007669"/>
    <property type="project" value="TreeGrafter"/>
</dbReference>
<dbReference type="PANTHER" id="PTHR44414">
    <property type="entry name" value="PROTEIN NEDD1"/>
    <property type="match status" value="1"/>
</dbReference>
<dbReference type="GO" id="GO:0043015">
    <property type="term" value="F:gamma-tubulin binding"/>
    <property type="evidence" value="ECO:0007669"/>
    <property type="project" value="TreeGrafter"/>
</dbReference>
<protein>
    <submittedName>
        <fullName evidence="2">Uncharacterized protein</fullName>
    </submittedName>
</protein>
<dbReference type="InterPro" id="IPR052818">
    <property type="entry name" value="NEDD1_Spindle_Assembly"/>
</dbReference>
<dbReference type="OrthoDB" id="1602884at2759"/>
<accession>A0A1A6GL80</accession>
<dbReference type="InterPro" id="IPR001680">
    <property type="entry name" value="WD40_rpt"/>
</dbReference>
<gene>
    <name evidence="2" type="ORF">A6R68_05368</name>
</gene>
<comment type="caution">
    <text evidence="2">The sequence shown here is derived from an EMBL/GenBank/DDBJ whole genome shotgun (WGS) entry which is preliminary data.</text>
</comment>
<dbReference type="AlphaFoldDB" id="A0A1A6GL80"/>
<evidence type="ECO:0000313" key="3">
    <source>
        <dbReference type="Proteomes" id="UP000092124"/>
    </source>
</evidence>
<dbReference type="InterPro" id="IPR015943">
    <property type="entry name" value="WD40/YVTN_repeat-like_dom_sf"/>
</dbReference>
<dbReference type="Proteomes" id="UP000092124">
    <property type="component" value="Unassembled WGS sequence"/>
</dbReference>
<dbReference type="GO" id="GO:0000278">
    <property type="term" value="P:mitotic cell cycle"/>
    <property type="evidence" value="ECO:0007669"/>
    <property type="project" value="TreeGrafter"/>
</dbReference>
<organism evidence="2 3">
    <name type="scientific">Neotoma lepida</name>
    <name type="common">Desert woodrat</name>
    <dbReference type="NCBI Taxonomy" id="56216"/>
    <lineage>
        <taxon>Eukaryota</taxon>
        <taxon>Metazoa</taxon>
        <taxon>Chordata</taxon>
        <taxon>Craniata</taxon>
        <taxon>Vertebrata</taxon>
        <taxon>Euteleostomi</taxon>
        <taxon>Mammalia</taxon>
        <taxon>Eutheria</taxon>
        <taxon>Euarchontoglires</taxon>
        <taxon>Glires</taxon>
        <taxon>Rodentia</taxon>
        <taxon>Myomorpha</taxon>
        <taxon>Muroidea</taxon>
        <taxon>Cricetidae</taxon>
        <taxon>Neotominae</taxon>
        <taxon>Neotoma</taxon>
    </lineage>
</organism>
<proteinExistence type="predicted"/>
<dbReference type="GO" id="GO:0005814">
    <property type="term" value="C:centriole"/>
    <property type="evidence" value="ECO:0007669"/>
    <property type="project" value="TreeGrafter"/>
</dbReference>
<dbReference type="GO" id="GO:0007020">
    <property type="term" value="P:microtubule nucleation"/>
    <property type="evidence" value="ECO:0007669"/>
    <property type="project" value="TreeGrafter"/>
</dbReference>
<dbReference type="SUPFAM" id="SSF50978">
    <property type="entry name" value="WD40 repeat-like"/>
    <property type="match status" value="1"/>
</dbReference>
<keyword evidence="3" id="KW-1185">Reference proteome</keyword>
<dbReference type="GO" id="GO:0000922">
    <property type="term" value="C:spindle pole"/>
    <property type="evidence" value="ECO:0007669"/>
    <property type="project" value="TreeGrafter"/>
</dbReference>
<dbReference type="InterPro" id="IPR036322">
    <property type="entry name" value="WD40_repeat_dom_sf"/>
</dbReference>
<name>A0A1A6GL80_NEOLE</name>
<feature type="region of interest" description="Disordered" evidence="1">
    <location>
        <begin position="233"/>
        <end position="257"/>
    </location>
</feature>
<dbReference type="SMART" id="SM00320">
    <property type="entry name" value="WD40"/>
    <property type="match status" value="2"/>
</dbReference>